<protein>
    <recommendedName>
        <fullName evidence="5">Mitochondrial outer membrane protein IML2</fullName>
    </recommendedName>
</protein>
<dbReference type="Proteomes" id="UP000054564">
    <property type="component" value="Unassembled WGS sequence"/>
</dbReference>
<evidence type="ECO:0008006" key="5">
    <source>
        <dbReference type="Google" id="ProtNLM"/>
    </source>
</evidence>
<evidence type="ECO:0000313" key="4">
    <source>
        <dbReference type="Proteomes" id="UP000054564"/>
    </source>
</evidence>
<feature type="region of interest" description="Disordered" evidence="1">
    <location>
        <begin position="646"/>
        <end position="665"/>
    </location>
</feature>
<evidence type="ECO:0000256" key="1">
    <source>
        <dbReference type="SAM" id="MobiDB-lite"/>
    </source>
</evidence>
<dbReference type="GO" id="GO:0005634">
    <property type="term" value="C:nucleus"/>
    <property type="evidence" value="ECO:0007669"/>
    <property type="project" value="TreeGrafter"/>
</dbReference>
<dbReference type="OrthoDB" id="2154985at2759"/>
<gene>
    <name evidence="3" type="ORF">PSTG_16903</name>
</gene>
<feature type="transmembrane region" description="Helical" evidence="2">
    <location>
        <begin position="235"/>
        <end position="257"/>
    </location>
</feature>
<reference evidence="4" key="1">
    <citation type="submission" date="2014-03" db="EMBL/GenBank/DDBJ databases">
        <title>The Genome Sequence of Puccinia striiformis f. sp. tritici PST-78.</title>
        <authorList>
            <consortium name="The Broad Institute Genome Sequencing Platform"/>
            <person name="Cuomo C."/>
            <person name="Hulbert S."/>
            <person name="Chen X."/>
            <person name="Walker B."/>
            <person name="Young S.K."/>
            <person name="Zeng Q."/>
            <person name="Gargeya S."/>
            <person name="Fitzgerald M."/>
            <person name="Haas B."/>
            <person name="Abouelleil A."/>
            <person name="Alvarado L."/>
            <person name="Arachchi H.M."/>
            <person name="Berlin A.M."/>
            <person name="Chapman S.B."/>
            <person name="Goldberg J."/>
            <person name="Griggs A."/>
            <person name="Gujja S."/>
            <person name="Hansen M."/>
            <person name="Howarth C."/>
            <person name="Imamovic A."/>
            <person name="Larimer J."/>
            <person name="McCowan C."/>
            <person name="Montmayeur A."/>
            <person name="Murphy C."/>
            <person name="Neiman D."/>
            <person name="Pearson M."/>
            <person name="Priest M."/>
            <person name="Roberts A."/>
            <person name="Saif S."/>
            <person name="Shea T."/>
            <person name="Sisk P."/>
            <person name="Sykes S."/>
            <person name="Wortman J."/>
            <person name="Nusbaum C."/>
            <person name="Birren B."/>
        </authorList>
    </citation>
    <scope>NUCLEOTIDE SEQUENCE [LARGE SCALE GENOMIC DNA]</scope>
    <source>
        <strain evidence="4">race PST-78</strain>
    </source>
</reference>
<dbReference type="Pfam" id="PF10300">
    <property type="entry name" value="Iml2-TPR_39"/>
    <property type="match status" value="1"/>
</dbReference>
<keyword evidence="2" id="KW-0812">Transmembrane</keyword>
<dbReference type="PANTHER" id="PTHR31859:SF1">
    <property type="entry name" value="TETRATRICOPEPTIDE REPEAT PROTEIN 39C"/>
    <property type="match status" value="1"/>
</dbReference>
<keyword evidence="4" id="KW-1185">Reference proteome</keyword>
<feature type="compositionally biased region" description="Low complexity" evidence="1">
    <location>
        <begin position="649"/>
        <end position="665"/>
    </location>
</feature>
<dbReference type="PANTHER" id="PTHR31859">
    <property type="entry name" value="TETRATRICOPEPTIDE REPEAT PROTEIN 39 FAMILY MEMBER"/>
    <property type="match status" value="1"/>
</dbReference>
<name>A0A0L0USB7_9BASI</name>
<dbReference type="AlphaFoldDB" id="A0A0L0USB7"/>
<dbReference type="GO" id="GO:0005741">
    <property type="term" value="C:mitochondrial outer membrane"/>
    <property type="evidence" value="ECO:0007669"/>
    <property type="project" value="TreeGrafter"/>
</dbReference>
<evidence type="ECO:0000313" key="3">
    <source>
        <dbReference type="EMBL" id="KNE89639.1"/>
    </source>
</evidence>
<organism evidence="3 4">
    <name type="scientific">Puccinia striiformis f. sp. tritici PST-78</name>
    <dbReference type="NCBI Taxonomy" id="1165861"/>
    <lineage>
        <taxon>Eukaryota</taxon>
        <taxon>Fungi</taxon>
        <taxon>Dikarya</taxon>
        <taxon>Basidiomycota</taxon>
        <taxon>Pucciniomycotina</taxon>
        <taxon>Pucciniomycetes</taxon>
        <taxon>Pucciniales</taxon>
        <taxon>Pucciniaceae</taxon>
        <taxon>Puccinia</taxon>
    </lineage>
</organism>
<sequence>MKESIINVSKAFDLLFHDDLVGARLLLQQHSQPEQPYNHVALALISFIEAVLSMEDQMIAKALESLLKSEEAIKQAKSTHAGSTSSTDSNREIAQHWWTPGLEYDILLADLMIFQAILHFMTETISDGMKGIYKVTKAYKIFSSSHQAVFSELQATNPISSQTSESEEREGENTAFEATIESLYQKSKPHPSSLSSSNSSSYFGGLSLYKRKKPTPPVHATNLSPIYKSWTEDPIASLVIGGSAFGYGLFGLILSFLPPKIKKLLSWVGFNSPNNIDRSETILERNRCLRWLNFSNTSCRWEMHGKLAGLALLTYRSSMLKAVGWLAARDRSLKAYEVLVTSLAQKKSEGNIDEEEQGALWILHRSKLLVMKGETEEAKRLILTRLHDHDSTKTVVAPLQPKFKHATGLLSYEYTLVCVRLADWNRAGHAFLALKIENAWSHVTYQFAALGCFLLVQDRSEELQKKIDDLFIELPTLLGKKKAMGREIPPHELLVTRKITEYKSKHSDLVSKGMIESSRVECYWDSIQISPIEELGLLMAIYEDCPKTTLVSGIRRLCDLSPSIEVDTMIIPSKIEQLQEQKGATDSVALTRKPDEKKIKEEKTTKMVISLSKEELCIRYLLLAVQFLNLGQFDQSRRFLNTILQQPTTDNNNNNKSHSSSSLSTSNDQLQSFEIPAGSNLDYNFISALICKALVELNELDHLLSTRTSSTNLHAEKKSDSDIDKKPVVVQEMKTSTIDDSHLKNSTPIENHLTFFNLCLNKLRLADSILNSILELTDTYPMRGRTESKIQLIKDEINEKIDEINLLSKTQQTQTTPCSSK</sequence>
<accession>A0A0L0USB7</accession>
<dbReference type="GO" id="GO:0005829">
    <property type="term" value="C:cytosol"/>
    <property type="evidence" value="ECO:0007669"/>
    <property type="project" value="TreeGrafter"/>
</dbReference>
<keyword evidence="2" id="KW-0472">Membrane</keyword>
<comment type="caution">
    <text evidence="3">The sequence shown here is derived from an EMBL/GenBank/DDBJ whole genome shotgun (WGS) entry which is preliminary data.</text>
</comment>
<dbReference type="InterPro" id="IPR019412">
    <property type="entry name" value="IML2/TPR_39"/>
</dbReference>
<evidence type="ECO:0000256" key="2">
    <source>
        <dbReference type="SAM" id="Phobius"/>
    </source>
</evidence>
<dbReference type="EMBL" id="AJIL01000312">
    <property type="protein sequence ID" value="KNE89639.1"/>
    <property type="molecule type" value="Genomic_DNA"/>
</dbReference>
<proteinExistence type="predicted"/>
<keyword evidence="2" id="KW-1133">Transmembrane helix</keyword>
<dbReference type="STRING" id="1165861.A0A0L0USB7"/>